<dbReference type="EMBL" id="FRBK01000026">
    <property type="protein sequence ID" value="SHN24783.1"/>
    <property type="molecule type" value="Genomic_DNA"/>
</dbReference>
<evidence type="ECO:0000313" key="4">
    <source>
        <dbReference type="Proteomes" id="UP000184388"/>
    </source>
</evidence>
<sequence>MADGPGGTTVGSVNIRVVPDTSKFKREISALIAWFNGKKLKLEIEADTAKVKAELEALSRDRQIKVKVDADTTAAKAKVAAASRDRKMTIDAVIKDNKLDVGIDDDALKRKIRRALQNEEIQLRAEVDSVKAELELERLVRDRRVKLQADLDDAKARMRLAALSGENRHRQVYIQANLDAARARAALKALERRREVDINPDLDNGRVAAVAARLAWLTHRREVVITTNIRNNFIYAAARSINALWRTGTLAFKSIGAGVAGVASLAAGLAGGFLKVGASAASAAAEGSGAFASLASKVSGSLAGAADSTLSFSSKMAGAMVQMASNIPQLIISLVTMTATLGFVSFAAGALIGVISALTAALLSLVSAAVGIVGLLGTMAVAMAAAGVAALALAAVPLLPMVGALGLTLLNTDKLKAKFKELKSVLETTVRPAAKSMFVAFDKAFSGISKWLVKITPDLKAFFDAGSKFVQPLVDSLTGFIDQVLPRVTNALKESGMVAFAAALKDTFIGLGKTFGNFIQLLAANGEKFGSVIREMGRGIDLVVMALGRFMVNMSNGASALGKVADGIAAFFDELGVRMGRALDTTEFDQFMTHVQEGLRLLGQGVGRWVEEATRHGDDFGRAFQAIAQAFSDSAEPMARFMAAGARVLPTVLDGIGQAMSKVMPALEQFMVVWANASPDIMNAVADVISEILTNLSDQSVVDSIKRMVEVFGDLATELLKPEMIDALVNLGEAFAGLAKAIGPSLIDGLTRFVDLLTPLGSGMAAASQFMTGDLPGAMDSLGSAWGWLKDKFTSDNEEVSAQTQTMFDTMRSETTTTANAIQEQAAAMYRQIATEHGQMKDGVLTDWQSIEQYTEQVNNGIGTASENAQARVDVAASLAKTAWENSNRVAADSSASMAEKMKASNEAASAAIKAQAEAQAAKQIQESGKAKDGIKGNMDGAKDASKSAYDGMSASSRETWDKIVNDAKTGTSNMNVTSTQAWNDLAKKIESTLSAAKSRIDSHSKEATRALGAVPKDAGEKWPPYKDKVQGACNGAVTAVRNAASQMKAALNSVTSQTYTINVKVNTTKTVTEIKKAAADAKSAAQPRTDIPLGYAAPFDAGQFRDALPEDALYSSYQSGGALSSAINSLAEKGGRSSEPITQNTVTVNANTNADPVAISREVAWQLKRITR</sequence>
<reference evidence="4" key="1">
    <citation type="submission" date="2016-11" db="EMBL/GenBank/DDBJ databases">
        <authorList>
            <person name="Jaros S."/>
            <person name="Januszkiewicz K."/>
            <person name="Wedrychowicz H."/>
        </authorList>
    </citation>
    <scope>NUCLEOTIDE SEQUENCE [LARGE SCALE GENOMIC DNA]</scope>
    <source>
        <strain evidence="4">CGMCC 4.3555</strain>
    </source>
</reference>
<feature type="transmembrane region" description="Helical" evidence="2">
    <location>
        <begin position="330"/>
        <end position="355"/>
    </location>
</feature>
<organism evidence="3 4">
    <name type="scientific">Streptomyces yunnanensis</name>
    <dbReference type="NCBI Taxonomy" id="156453"/>
    <lineage>
        <taxon>Bacteria</taxon>
        <taxon>Bacillati</taxon>
        <taxon>Actinomycetota</taxon>
        <taxon>Actinomycetes</taxon>
        <taxon>Kitasatosporales</taxon>
        <taxon>Streptomycetaceae</taxon>
        <taxon>Streptomyces</taxon>
    </lineage>
</organism>
<protein>
    <submittedName>
        <fullName evidence="3">Uncharacterized protein</fullName>
    </submittedName>
</protein>
<dbReference type="RefSeq" id="WP_073449070.1">
    <property type="nucleotide sequence ID" value="NZ_FRBK01000026.1"/>
</dbReference>
<keyword evidence="2" id="KW-0472">Membrane</keyword>
<keyword evidence="2" id="KW-1133">Transmembrane helix</keyword>
<evidence type="ECO:0000313" key="3">
    <source>
        <dbReference type="EMBL" id="SHN24783.1"/>
    </source>
</evidence>
<feature type="compositionally biased region" description="Basic and acidic residues" evidence="1">
    <location>
        <begin position="929"/>
        <end position="946"/>
    </location>
</feature>
<feature type="region of interest" description="Disordered" evidence="1">
    <location>
        <begin position="924"/>
        <end position="954"/>
    </location>
</feature>
<name>A0A9X8N7X8_9ACTN</name>
<accession>A0A9X8N7X8</accession>
<dbReference type="Proteomes" id="UP000184388">
    <property type="component" value="Unassembled WGS sequence"/>
</dbReference>
<keyword evidence="2" id="KW-0812">Transmembrane</keyword>
<comment type="caution">
    <text evidence="3">The sequence shown here is derived from an EMBL/GenBank/DDBJ whole genome shotgun (WGS) entry which is preliminary data.</text>
</comment>
<dbReference type="AlphaFoldDB" id="A0A9X8N7X8"/>
<gene>
    <name evidence="3" type="ORF">SAMN05216268_126137</name>
</gene>
<evidence type="ECO:0000256" key="1">
    <source>
        <dbReference type="SAM" id="MobiDB-lite"/>
    </source>
</evidence>
<evidence type="ECO:0000256" key="2">
    <source>
        <dbReference type="SAM" id="Phobius"/>
    </source>
</evidence>
<proteinExistence type="predicted"/>
<feature type="transmembrane region" description="Helical" evidence="2">
    <location>
        <begin position="362"/>
        <end position="382"/>
    </location>
</feature>
<feature type="transmembrane region" description="Helical" evidence="2">
    <location>
        <begin position="388"/>
        <end position="410"/>
    </location>
</feature>